<keyword evidence="1" id="KW-0812">Transmembrane</keyword>
<keyword evidence="1" id="KW-1133">Transmembrane helix</keyword>
<dbReference type="RefSeq" id="WP_248352694.1">
    <property type="nucleotide sequence ID" value="NZ_AP025591.1"/>
</dbReference>
<evidence type="ECO:0000313" key="3">
    <source>
        <dbReference type="Proteomes" id="UP001162891"/>
    </source>
</evidence>
<accession>A0ABM7WXS5</accession>
<reference evidence="3" key="1">
    <citation type="journal article" date="2022" name="Int. J. Syst. Evol. Microbiol.">
        <title>Anaeromyxobacter oryzae sp. nov., Anaeromyxobacter diazotrophicus sp. nov. and Anaeromyxobacter paludicola sp. nov., isolated from paddy soils.</title>
        <authorList>
            <person name="Itoh H."/>
            <person name="Xu Z."/>
            <person name="Mise K."/>
            <person name="Masuda Y."/>
            <person name="Ushijima N."/>
            <person name="Hayakawa C."/>
            <person name="Shiratori Y."/>
            <person name="Senoo K."/>
        </authorList>
    </citation>
    <scope>NUCLEOTIDE SEQUENCE [LARGE SCALE GENOMIC DNA]</scope>
    <source>
        <strain evidence="3">Red232</strain>
    </source>
</reference>
<name>A0ABM7WXS5_9BACT</name>
<keyword evidence="3" id="KW-1185">Reference proteome</keyword>
<organism evidence="2 3">
    <name type="scientific">Anaeromyxobacter oryzae</name>
    <dbReference type="NCBI Taxonomy" id="2918170"/>
    <lineage>
        <taxon>Bacteria</taxon>
        <taxon>Pseudomonadati</taxon>
        <taxon>Myxococcota</taxon>
        <taxon>Myxococcia</taxon>
        <taxon>Myxococcales</taxon>
        <taxon>Cystobacterineae</taxon>
        <taxon>Anaeromyxobacteraceae</taxon>
        <taxon>Anaeromyxobacter</taxon>
    </lineage>
</organism>
<keyword evidence="1" id="KW-0472">Membrane</keyword>
<dbReference type="NCBIfam" id="TIGR04411">
    <property type="entry name" value="T2SS_GspN_Lepto"/>
    <property type="match status" value="1"/>
</dbReference>
<feature type="transmembrane region" description="Helical" evidence="1">
    <location>
        <begin position="20"/>
        <end position="38"/>
    </location>
</feature>
<dbReference type="Proteomes" id="UP001162891">
    <property type="component" value="Chromosome"/>
</dbReference>
<evidence type="ECO:0000313" key="2">
    <source>
        <dbReference type="EMBL" id="BDG04333.1"/>
    </source>
</evidence>
<gene>
    <name evidence="2" type="ORF">AMOR_33290</name>
</gene>
<sequence length="311" mass="32411">MKIDWKFWKARDWNVWKPRLLYGAFAVAAFALALRWTFPGEAVKERLIMEAGARGWQVDMADVGPAGVLGVRAEGVRLEDSTGLKISLDALGASLKVLPLLTGKRVLAFDARVFQGTIEGTADLSGDARAVVARVDGVDLAQAPPLKAATGVDLTGKLGGTVDVVVPAGPNDKPTGRIDLAVAGAGVSGGKLPLPGMDAALPLQKIALGAITLKVKLDGGKAIAEKLEAKGGDAELSADGLSLQVAGQPRLEYAPLFGKAKIRLQPAFWSRSGMSQYQSLAEMAKGPDGAYSLQVFGSLGHPRVAVAPNAQ</sequence>
<evidence type="ECO:0008006" key="4">
    <source>
        <dbReference type="Google" id="ProtNLM"/>
    </source>
</evidence>
<protein>
    <recommendedName>
        <fullName evidence="4">Type II secretion system protein GspN</fullName>
    </recommendedName>
</protein>
<evidence type="ECO:0000256" key="1">
    <source>
        <dbReference type="SAM" id="Phobius"/>
    </source>
</evidence>
<dbReference type="EMBL" id="AP025591">
    <property type="protein sequence ID" value="BDG04333.1"/>
    <property type="molecule type" value="Genomic_DNA"/>
</dbReference>
<dbReference type="InterPro" id="IPR030925">
    <property type="entry name" value="T2SS_GspN_Lepto"/>
</dbReference>
<proteinExistence type="predicted"/>